<dbReference type="InterPro" id="IPR016032">
    <property type="entry name" value="Sig_transdc_resp-reg_C-effctor"/>
</dbReference>
<dbReference type="Gene3D" id="1.10.10.10">
    <property type="entry name" value="Winged helix-like DNA-binding domain superfamily/Winged helix DNA-binding domain"/>
    <property type="match status" value="1"/>
</dbReference>
<dbReference type="PROSITE" id="PS50043">
    <property type="entry name" value="HTH_LUXR_2"/>
    <property type="match status" value="1"/>
</dbReference>
<sequence>MHTMNDSLSQTSATLSPQEIEQLQKLWRIAAETKLTDTNSSLKEFTEKLAVLMDAKNVAWLAATSGQTPSDVFFAKIFDGWWCPEVIDFKIPDDVKQVQATFFKLAKKYGPGIDTVTMTQTAGKTRVQLRQDVIPDDEFDDFWKTKYFNVPVLGIKERIHSAYTVTPRAESYFLVDRAVDQPAFTERDRMLMMMVISGAYPLHHKLLLERGLVDPAVSALSPREKEAFTLLCTELTQKEIAAALEVSPSTASQYINSVYRKFRVRGRNGLMACCI</sequence>
<dbReference type="KEGG" id="osu:NT6N_30710"/>
<name>A0AAT9FPW0_9BACT</name>
<dbReference type="GO" id="GO:0006355">
    <property type="term" value="P:regulation of DNA-templated transcription"/>
    <property type="evidence" value="ECO:0007669"/>
    <property type="project" value="InterPro"/>
</dbReference>
<accession>A0AAT9FPW0</accession>
<dbReference type="CDD" id="cd06170">
    <property type="entry name" value="LuxR_C_like"/>
    <property type="match status" value="1"/>
</dbReference>
<evidence type="ECO:0000313" key="2">
    <source>
        <dbReference type="EMBL" id="BDS08031.1"/>
    </source>
</evidence>
<dbReference type="Pfam" id="PF00196">
    <property type="entry name" value="GerE"/>
    <property type="match status" value="1"/>
</dbReference>
<dbReference type="EMBL" id="AP026866">
    <property type="protein sequence ID" value="BDS08031.1"/>
    <property type="molecule type" value="Genomic_DNA"/>
</dbReference>
<dbReference type="SMART" id="SM00421">
    <property type="entry name" value="HTH_LUXR"/>
    <property type="match status" value="1"/>
</dbReference>
<dbReference type="InterPro" id="IPR036388">
    <property type="entry name" value="WH-like_DNA-bd_sf"/>
</dbReference>
<feature type="domain" description="HTH luxR-type" evidence="1">
    <location>
        <begin position="213"/>
        <end position="275"/>
    </location>
</feature>
<proteinExistence type="predicted"/>
<reference evidence="2" key="1">
    <citation type="submission" date="2024-07" db="EMBL/GenBank/DDBJ databases">
        <title>Complete genome sequence of Verrucomicrobiaceae bacterium NT6N.</title>
        <authorList>
            <person name="Huang C."/>
            <person name="Takami H."/>
            <person name="Hamasaki K."/>
        </authorList>
    </citation>
    <scope>NUCLEOTIDE SEQUENCE</scope>
    <source>
        <strain evidence="2">NT6N</strain>
    </source>
</reference>
<protein>
    <recommendedName>
        <fullName evidence="1">HTH luxR-type domain-containing protein</fullName>
    </recommendedName>
</protein>
<dbReference type="AlphaFoldDB" id="A0AAT9FPW0"/>
<dbReference type="GO" id="GO:0003677">
    <property type="term" value="F:DNA binding"/>
    <property type="evidence" value="ECO:0007669"/>
    <property type="project" value="InterPro"/>
</dbReference>
<evidence type="ECO:0000259" key="1">
    <source>
        <dbReference type="PROSITE" id="PS50043"/>
    </source>
</evidence>
<organism evidence="2">
    <name type="scientific">Oceaniferula spumae</name>
    <dbReference type="NCBI Taxonomy" id="2979115"/>
    <lineage>
        <taxon>Bacteria</taxon>
        <taxon>Pseudomonadati</taxon>
        <taxon>Verrucomicrobiota</taxon>
        <taxon>Verrucomicrobiia</taxon>
        <taxon>Verrucomicrobiales</taxon>
        <taxon>Verrucomicrobiaceae</taxon>
        <taxon>Oceaniferula</taxon>
    </lineage>
</organism>
<dbReference type="SUPFAM" id="SSF46894">
    <property type="entry name" value="C-terminal effector domain of the bipartite response regulators"/>
    <property type="match status" value="1"/>
</dbReference>
<gene>
    <name evidence="2" type="ORF">NT6N_30710</name>
</gene>
<dbReference type="InterPro" id="IPR000792">
    <property type="entry name" value="Tscrpt_reg_LuxR_C"/>
</dbReference>